<sequence>MGVESRKCSNSTESGAAKGKDWKYKLYFDPDANTSCRVKYDNITTNKLMSELKKLVGTNAKIINVRSYKSSLTTWQPRIFDCVLYHMFVEFQTDIGLWSIEKNSEGIKIQRSIL</sequence>
<accession>A0A9D4JB74</accession>
<protein>
    <submittedName>
        <fullName evidence="1">Uncharacterized protein</fullName>
    </submittedName>
</protein>
<keyword evidence="2" id="KW-1185">Reference proteome</keyword>
<organism evidence="1 2">
    <name type="scientific">Dreissena polymorpha</name>
    <name type="common">Zebra mussel</name>
    <name type="synonym">Mytilus polymorpha</name>
    <dbReference type="NCBI Taxonomy" id="45954"/>
    <lineage>
        <taxon>Eukaryota</taxon>
        <taxon>Metazoa</taxon>
        <taxon>Spiralia</taxon>
        <taxon>Lophotrochozoa</taxon>
        <taxon>Mollusca</taxon>
        <taxon>Bivalvia</taxon>
        <taxon>Autobranchia</taxon>
        <taxon>Heteroconchia</taxon>
        <taxon>Euheterodonta</taxon>
        <taxon>Imparidentia</taxon>
        <taxon>Neoheterodontei</taxon>
        <taxon>Myida</taxon>
        <taxon>Dreissenoidea</taxon>
        <taxon>Dreissenidae</taxon>
        <taxon>Dreissena</taxon>
    </lineage>
</organism>
<gene>
    <name evidence="1" type="ORF">DPMN_155263</name>
</gene>
<dbReference type="AlphaFoldDB" id="A0A9D4JB74"/>
<evidence type="ECO:0000313" key="2">
    <source>
        <dbReference type="Proteomes" id="UP000828390"/>
    </source>
</evidence>
<evidence type="ECO:0000313" key="1">
    <source>
        <dbReference type="EMBL" id="KAH3801607.1"/>
    </source>
</evidence>
<proteinExistence type="predicted"/>
<reference evidence="1" key="1">
    <citation type="journal article" date="2019" name="bioRxiv">
        <title>The Genome of the Zebra Mussel, Dreissena polymorpha: A Resource for Invasive Species Research.</title>
        <authorList>
            <person name="McCartney M.A."/>
            <person name="Auch B."/>
            <person name="Kono T."/>
            <person name="Mallez S."/>
            <person name="Zhang Y."/>
            <person name="Obille A."/>
            <person name="Becker A."/>
            <person name="Abrahante J.E."/>
            <person name="Garbe J."/>
            <person name="Badalamenti J.P."/>
            <person name="Herman A."/>
            <person name="Mangelson H."/>
            <person name="Liachko I."/>
            <person name="Sullivan S."/>
            <person name="Sone E.D."/>
            <person name="Koren S."/>
            <person name="Silverstein K.A.T."/>
            <person name="Beckman K.B."/>
            <person name="Gohl D.M."/>
        </authorList>
    </citation>
    <scope>NUCLEOTIDE SEQUENCE</scope>
    <source>
        <strain evidence="1">Duluth1</strain>
        <tissue evidence="1">Whole animal</tissue>
    </source>
</reference>
<reference evidence="1" key="2">
    <citation type="submission" date="2020-11" db="EMBL/GenBank/DDBJ databases">
        <authorList>
            <person name="McCartney M.A."/>
            <person name="Auch B."/>
            <person name="Kono T."/>
            <person name="Mallez S."/>
            <person name="Becker A."/>
            <person name="Gohl D.M."/>
            <person name="Silverstein K.A.T."/>
            <person name="Koren S."/>
            <person name="Bechman K.B."/>
            <person name="Herman A."/>
            <person name="Abrahante J.E."/>
            <person name="Garbe J."/>
        </authorList>
    </citation>
    <scope>NUCLEOTIDE SEQUENCE</scope>
    <source>
        <strain evidence="1">Duluth1</strain>
        <tissue evidence="1">Whole animal</tissue>
    </source>
</reference>
<name>A0A9D4JB74_DREPO</name>
<dbReference type="Proteomes" id="UP000828390">
    <property type="component" value="Unassembled WGS sequence"/>
</dbReference>
<comment type="caution">
    <text evidence="1">The sequence shown here is derived from an EMBL/GenBank/DDBJ whole genome shotgun (WGS) entry which is preliminary data.</text>
</comment>
<dbReference type="EMBL" id="JAIWYP010000007">
    <property type="protein sequence ID" value="KAH3801607.1"/>
    <property type="molecule type" value="Genomic_DNA"/>
</dbReference>